<dbReference type="Proteomes" id="UP001232148">
    <property type="component" value="Unassembled WGS sequence"/>
</dbReference>
<evidence type="ECO:0008006" key="3">
    <source>
        <dbReference type="Google" id="ProtNLM"/>
    </source>
</evidence>
<organism evidence="1 2">
    <name type="scientific">Colletotrichum zoysiae</name>
    <dbReference type="NCBI Taxonomy" id="1216348"/>
    <lineage>
        <taxon>Eukaryota</taxon>
        <taxon>Fungi</taxon>
        <taxon>Dikarya</taxon>
        <taxon>Ascomycota</taxon>
        <taxon>Pezizomycotina</taxon>
        <taxon>Sordariomycetes</taxon>
        <taxon>Hypocreomycetidae</taxon>
        <taxon>Glomerellales</taxon>
        <taxon>Glomerellaceae</taxon>
        <taxon>Colletotrichum</taxon>
        <taxon>Colletotrichum graminicola species complex</taxon>
    </lineage>
</organism>
<dbReference type="AlphaFoldDB" id="A0AAD9M504"/>
<sequence>MMRGNVAEGTGWNRKNGPGYILNRERDHSAATLLNLQLYLWKSARNFNIHPSIKASLSSTAVIADVTSGSAIWLIDVSPELPETQLDGFDHDLRQSLNQQWLPPKNDLVSKYDYVHILLPLLVLKPGDRLEWDGLNTVNVSVRKADSALPTPGLDHLRDWTGAGGLHAWTVMLADFVAEEGFVDANMDFIRNGLELARTFNGQHLLMPEEFAEGLAKLSNVKSAAKYLQIFEEAHSKSMSGAALCLLRVVCAVRRPL</sequence>
<dbReference type="EMBL" id="MU842812">
    <property type="protein sequence ID" value="KAK2034766.1"/>
    <property type="molecule type" value="Genomic_DNA"/>
</dbReference>
<accession>A0AAD9M504</accession>
<reference evidence="1" key="1">
    <citation type="submission" date="2021-06" db="EMBL/GenBank/DDBJ databases">
        <title>Comparative genomics, transcriptomics and evolutionary studies reveal genomic signatures of adaptation to plant cell wall in hemibiotrophic fungi.</title>
        <authorList>
            <consortium name="DOE Joint Genome Institute"/>
            <person name="Baroncelli R."/>
            <person name="Diaz J.F."/>
            <person name="Benocci T."/>
            <person name="Peng M."/>
            <person name="Battaglia E."/>
            <person name="Haridas S."/>
            <person name="Andreopoulos W."/>
            <person name="Labutti K."/>
            <person name="Pangilinan J."/>
            <person name="Floch G.L."/>
            <person name="Makela M.R."/>
            <person name="Henrissat B."/>
            <person name="Grigoriev I.V."/>
            <person name="Crouch J.A."/>
            <person name="De Vries R.P."/>
            <person name="Sukno S.A."/>
            <person name="Thon M.R."/>
        </authorList>
    </citation>
    <scope>NUCLEOTIDE SEQUENCE</scope>
    <source>
        <strain evidence="1">MAFF235873</strain>
    </source>
</reference>
<protein>
    <recommendedName>
        <fullName evidence="3">Methyltransferase domain-containing protein</fullName>
    </recommendedName>
</protein>
<name>A0AAD9M504_9PEZI</name>
<proteinExistence type="predicted"/>
<gene>
    <name evidence="1" type="ORF">LX32DRAFT_669678</name>
</gene>
<evidence type="ECO:0000313" key="1">
    <source>
        <dbReference type="EMBL" id="KAK2034766.1"/>
    </source>
</evidence>
<evidence type="ECO:0000313" key="2">
    <source>
        <dbReference type="Proteomes" id="UP001232148"/>
    </source>
</evidence>
<comment type="caution">
    <text evidence="1">The sequence shown here is derived from an EMBL/GenBank/DDBJ whole genome shotgun (WGS) entry which is preliminary data.</text>
</comment>
<keyword evidence="2" id="KW-1185">Reference proteome</keyword>